<sequence length="52" mass="6371">IYESELEYYNCGQQQLIKVNKNTIRFKKLLRKFKRLQIASMPYNKFDLLDLD</sequence>
<dbReference type="AlphaFoldDB" id="A0A0F9J3B4"/>
<name>A0A0F9J3B4_9ZZZZ</name>
<accession>A0A0F9J3B4</accession>
<reference evidence="1" key="1">
    <citation type="journal article" date="2015" name="Nature">
        <title>Complex archaea that bridge the gap between prokaryotes and eukaryotes.</title>
        <authorList>
            <person name="Spang A."/>
            <person name="Saw J.H."/>
            <person name="Jorgensen S.L."/>
            <person name="Zaremba-Niedzwiedzka K."/>
            <person name="Martijn J."/>
            <person name="Lind A.E."/>
            <person name="van Eijk R."/>
            <person name="Schleper C."/>
            <person name="Guy L."/>
            <person name="Ettema T.J."/>
        </authorList>
    </citation>
    <scope>NUCLEOTIDE SEQUENCE</scope>
</reference>
<dbReference type="EMBL" id="LAZR01017442">
    <property type="protein sequence ID" value="KKM00406.1"/>
    <property type="molecule type" value="Genomic_DNA"/>
</dbReference>
<comment type="caution">
    <text evidence="1">The sequence shown here is derived from an EMBL/GenBank/DDBJ whole genome shotgun (WGS) entry which is preliminary data.</text>
</comment>
<gene>
    <name evidence="1" type="ORF">LCGC14_1804700</name>
</gene>
<evidence type="ECO:0000313" key="1">
    <source>
        <dbReference type="EMBL" id="KKM00406.1"/>
    </source>
</evidence>
<protein>
    <submittedName>
        <fullName evidence="1">Uncharacterized protein</fullName>
    </submittedName>
</protein>
<organism evidence="1">
    <name type="scientific">marine sediment metagenome</name>
    <dbReference type="NCBI Taxonomy" id="412755"/>
    <lineage>
        <taxon>unclassified sequences</taxon>
        <taxon>metagenomes</taxon>
        <taxon>ecological metagenomes</taxon>
    </lineage>
</organism>
<feature type="non-terminal residue" evidence="1">
    <location>
        <position position="1"/>
    </location>
</feature>
<proteinExistence type="predicted"/>